<sequence length="351" mass="40214">MTTVGDKPVKRLANPLLPDRFQQPDLFICDIFDAAPKSDMAGMEHPVFSISKKPDHQTRRYENGNNYIEISPSTKGLATVFDRDILIFCISQLIAALNDKKEISKTVSFKVSDYIVATGKPAGGSAYGRAEDALERLRGTSIKTNIHTGEERQWQVFGLVESAKTIRRDNDGVLQEVQVTLSDWVFNAIQAKEVLTISRDYFRLKKPLERRMYEIARKHCGKSSEWRIGLEKLRLKCGSHSSAKEFKRLISNIIADSDQHDHFPDYDPALEGNIVVFRSKGTVPMPVVEMYEGRLDPEAYHDARTAAPGWDIRMLEQEWRAWCGKEEIEPKHPTRHFIKFCQSWFEKRGRP</sequence>
<gene>
    <name evidence="1" type="ORF">BCF46_3820</name>
</gene>
<reference evidence="1 2" key="1">
    <citation type="submission" date="2018-10" db="EMBL/GenBank/DDBJ databases">
        <title>Genomic Encyclopedia of Archaeal and Bacterial Type Strains, Phase II (KMG-II): from individual species to whole genera.</title>
        <authorList>
            <person name="Goeker M."/>
        </authorList>
    </citation>
    <scope>NUCLEOTIDE SEQUENCE [LARGE SCALE GENOMIC DNA]</scope>
    <source>
        <strain evidence="1 2">DSM 29466</strain>
    </source>
</reference>
<dbReference type="Proteomes" id="UP000269157">
    <property type="component" value="Unassembled WGS sequence"/>
</dbReference>
<dbReference type="EMBL" id="RCCE01000009">
    <property type="protein sequence ID" value="RLJ36238.1"/>
    <property type="molecule type" value="Genomic_DNA"/>
</dbReference>
<dbReference type="InterPro" id="IPR018777">
    <property type="entry name" value="Replication_initiator_prot_A"/>
</dbReference>
<name>A0A497V6A2_9RHOB</name>
<dbReference type="AlphaFoldDB" id="A0A497V6A2"/>
<keyword evidence="2" id="KW-1185">Reference proteome</keyword>
<organism evidence="1 2">
    <name type="scientific">Litoreibacter meonggei</name>
    <dbReference type="NCBI Taxonomy" id="1049199"/>
    <lineage>
        <taxon>Bacteria</taxon>
        <taxon>Pseudomonadati</taxon>
        <taxon>Pseudomonadota</taxon>
        <taxon>Alphaproteobacteria</taxon>
        <taxon>Rhodobacterales</taxon>
        <taxon>Roseobacteraceae</taxon>
        <taxon>Litoreibacter</taxon>
    </lineage>
</organism>
<evidence type="ECO:0000313" key="2">
    <source>
        <dbReference type="Proteomes" id="UP000269157"/>
    </source>
</evidence>
<dbReference type="OrthoDB" id="581589at2"/>
<proteinExistence type="predicted"/>
<accession>A0A497V6A2</accession>
<comment type="caution">
    <text evidence="1">The sequence shown here is derived from an EMBL/GenBank/DDBJ whole genome shotgun (WGS) entry which is preliminary data.</text>
</comment>
<dbReference type="RefSeq" id="WP_121028159.1">
    <property type="nucleotide sequence ID" value="NZ_RCCE01000009.1"/>
</dbReference>
<evidence type="ECO:0000313" key="1">
    <source>
        <dbReference type="EMBL" id="RLJ36238.1"/>
    </source>
</evidence>
<dbReference type="Gene3D" id="1.10.10.10">
    <property type="entry name" value="Winged helix-like DNA-binding domain superfamily/Winged helix DNA-binding domain"/>
    <property type="match status" value="1"/>
</dbReference>
<protein>
    <submittedName>
        <fullName evidence="1">Replication initiator protein A</fullName>
    </submittedName>
</protein>
<dbReference type="Pfam" id="PF10134">
    <property type="entry name" value="RPA"/>
    <property type="match status" value="1"/>
</dbReference>
<dbReference type="InterPro" id="IPR036388">
    <property type="entry name" value="WH-like_DNA-bd_sf"/>
</dbReference>